<feature type="domain" description="Protein kinase" evidence="6">
    <location>
        <begin position="34"/>
        <end position="145"/>
    </location>
</feature>
<sequence>MRIALSDYHAEIFEANVKLLHFDWTSIAAATDQFSSSNKVGEGGFVTVYKAVLPTGQGIAVKRLRKSYGQGVKEFKNEILLLPNLQHRNIIKLLGYCLHGEEKLLVYEFMENRSLDTFLGWCIHNPFFMSYLPHFKRKEKNNNTF</sequence>
<dbReference type="Gene3D" id="3.30.200.20">
    <property type="entry name" value="Phosphorylase Kinase, domain 1"/>
    <property type="match status" value="1"/>
</dbReference>
<dbReference type="PANTHER" id="PTHR27002">
    <property type="entry name" value="RECEPTOR-LIKE SERINE/THREONINE-PROTEIN KINASE SD1-8"/>
    <property type="match status" value="1"/>
</dbReference>
<keyword evidence="8" id="KW-1185">Reference proteome</keyword>
<evidence type="ECO:0000313" key="8">
    <source>
        <dbReference type="Proteomes" id="UP000826271"/>
    </source>
</evidence>
<name>A0AAV6XQ02_9LAMI</name>
<evidence type="ECO:0000256" key="4">
    <source>
        <dbReference type="ARBA" id="ARBA00022777"/>
    </source>
</evidence>
<dbReference type="GO" id="GO:0005524">
    <property type="term" value="F:ATP binding"/>
    <property type="evidence" value="ECO:0007669"/>
    <property type="project" value="UniProtKB-KW"/>
</dbReference>
<dbReference type="Pfam" id="PF07714">
    <property type="entry name" value="PK_Tyr_Ser-Thr"/>
    <property type="match status" value="1"/>
</dbReference>
<evidence type="ECO:0000259" key="6">
    <source>
        <dbReference type="PROSITE" id="PS50011"/>
    </source>
</evidence>
<dbReference type="GO" id="GO:0005886">
    <property type="term" value="C:plasma membrane"/>
    <property type="evidence" value="ECO:0007669"/>
    <property type="project" value="TreeGrafter"/>
</dbReference>
<evidence type="ECO:0000256" key="2">
    <source>
        <dbReference type="ARBA" id="ARBA00022679"/>
    </source>
</evidence>
<organism evidence="7 8">
    <name type="scientific">Buddleja alternifolia</name>
    <dbReference type="NCBI Taxonomy" id="168488"/>
    <lineage>
        <taxon>Eukaryota</taxon>
        <taxon>Viridiplantae</taxon>
        <taxon>Streptophyta</taxon>
        <taxon>Embryophyta</taxon>
        <taxon>Tracheophyta</taxon>
        <taxon>Spermatophyta</taxon>
        <taxon>Magnoliopsida</taxon>
        <taxon>eudicotyledons</taxon>
        <taxon>Gunneridae</taxon>
        <taxon>Pentapetalae</taxon>
        <taxon>asterids</taxon>
        <taxon>lamiids</taxon>
        <taxon>Lamiales</taxon>
        <taxon>Scrophulariaceae</taxon>
        <taxon>Buddlejeae</taxon>
        <taxon>Buddleja</taxon>
    </lineage>
</organism>
<keyword evidence="1" id="KW-0723">Serine/threonine-protein kinase</keyword>
<reference evidence="7" key="1">
    <citation type="submission" date="2019-10" db="EMBL/GenBank/DDBJ databases">
        <authorList>
            <person name="Zhang R."/>
            <person name="Pan Y."/>
            <person name="Wang J."/>
            <person name="Ma R."/>
            <person name="Yu S."/>
        </authorList>
    </citation>
    <scope>NUCLEOTIDE SEQUENCE</scope>
    <source>
        <strain evidence="7">LA-IB0</strain>
        <tissue evidence="7">Leaf</tissue>
    </source>
</reference>
<evidence type="ECO:0000256" key="3">
    <source>
        <dbReference type="ARBA" id="ARBA00022741"/>
    </source>
</evidence>
<dbReference type="PROSITE" id="PS50011">
    <property type="entry name" value="PROTEIN_KINASE_DOM"/>
    <property type="match status" value="1"/>
</dbReference>
<dbReference type="Proteomes" id="UP000826271">
    <property type="component" value="Unassembled WGS sequence"/>
</dbReference>
<dbReference type="EMBL" id="WHWC01000004">
    <property type="protein sequence ID" value="KAG8384594.1"/>
    <property type="molecule type" value="Genomic_DNA"/>
</dbReference>
<dbReference type="PANTHER" id="PTHR27002:SF1097">
    <property type="entry name" value="RECEPTOR-LIKE SERINE_THREONINE-PROTEIN KINASE"/>
    <property type="match status" value="1"/>
</dbReference>
<comment type="caution">
    <text evidence="7">The sequence shown here is derived from an EMBL/GenBank/DDBJ whole genome shotgun (WGS) entry which is preliminary data.</text>
</comment>
<gene>
    <name evidence="7" type="ORF">BUALT_Bualt04G0134100</name>
</gene>
<dbReference type="FunFam" id="3.30.200.20:FF:001238">
    <property type="entry name" value="Os08g0179000 protein"/>
    <property type="match status" value="1"/>
</dbReference>
<dbReference type="GO" id="GO:0004674">
    <property type="term" value="F:protein serine/threonine kinase activity"/>
    <property type="evidence" value="ECO:0007669"/>
    <property type="project" value="UniProtKB-KW"/>
</dbReference>
<keyword evidence="3" id="KW-0547">Nucleotide-binding</keyword>
<evidence type="ECO:0000313" key="7">
    <source>
        <dbReference type="EMBL" id="KAG8384594.1"/>
    </source>
</evidence>
<accession>A0AAV6XQ02</accession>
<dbReference type="InterPro" id="IPR000719">
    <property type="entry name" value="Prot_kinase_dom"/>
</dbReference>
<evidence type="ECO:0000256" key="1">
    <source>
        <dbReference type="ARBA" id="ARBA00022527"/>
    </source>
</evidence>
<protein>
    <recommendedName>
        <fullName evidence="6">Protein kinase domain-containing protein</fullName>
    </recommendedName>
</protein>
<dbReference type="InterPro" id="IPR011009">
    <property type="entry name" value="Kinase-like_dom_sf"/>
</dbReference>
<dbReference type="InterPro" id="IPR001245">
    <property type="entry name" value="Ser-Thr/Tyr_kinase_cat_dom"/>
</dbReference>
<keyword evidence="2" id="KW-0808">Transferase</keyword>
<keyword evidence="4" id="KW-0418">Kinase</keyword>
<proteinExistence type="predicted"/>
<keyword evidence="5" id="KW-0067">ATP-binding</keyword>
<dbReference type="SUPFAM" id="SSF56112">
    <property type="entry name" value="Protein kinase-like (PK-like)"/>
    <property type="match status" value="1"/>
</dbReference>
<evidence type="ECO:0000256" key="5">
    <source>
        <dbReference type="ARBA" id="ARBA00022840"/>
    </source>
</evidence>
<dbReference type="AlphaFoldDB" id="A0AAV6XQ02"/>